<gene>
    <name evidence="1" type="ORF">G6F50_018188</name>
</gene>
<dbReference type="AlphaFoldDB" id="A0A9P6XN68"/>
<sequence length="86" mass="9423">MAVPISLIFAIIRPPMPSKKFHRPLNASRHSLTAPSQSPLKAAMTPLKILDQNFQIASMYSSTGPMKEPFALSLSSSHDAEIRAFT</sequence>
<keyword evidence="2" id="KW-1185">Reference proteome</keyword>
<dbReference type="EMBL" id="JAANIU010016163">
    <property type="protein sequence ID" value="KAG1529160.1"/>
    <property type="molecule type" value="Genomic_DNA"/>
</dbReference>
<name>A0A9P6XN68_9FUNG</name>
<protein>
    <submittedName>
        <fullName evidence="1">Uncharacterized protein</fullName>
    </submittedName>
</protein>
<evidence type="ECO:0000313" key="1">
    <source>
        <dbReference type="EMBL" id="KAG1529160.1"/>
    </source>
</evidence>
<proteinExistence type="predicted"/>
<organism evidence="1 2">
    <name type="scientific">Rhizopus delemar</name>
    <dbReference type="NCBI Taxonomy" id="936053"/>
    <lineage>
        <taxon>Eukaryota</taxon>
        <taxon>Fungi</taxon>
        <taxon>Fungi incertae sedis</taxon>
        <taxon>Mucoromycota</taxon>
        <taxon>Mucoromycotina</taxon>
        <taxon>Mucoromycetes</taxon>
        <taxon>Mucorales</taxon>
        <taxon>Mucorineae</taxon>
        <taxon>Rhizopodaceae</taxon>
        <taxon>Rhizopus</taxon>
    </lineage>
</organism>
<evidence type="ECO:0000313" key="2">
    <source>
        <dbReference type="Proteomes" id="UP000740926"/>
    </source>
</evidence>
<accession>A0A9P6XN68</accession>
<reference evidence="1 2" key="1">
    <citation type="journal article" date="2020" name="Microb. Genom.">
        <title>Genetic diversity of clinical and environmental Mucorales isolates obtained from an investigation of mucormycosis cases among solid organ transplant recipients.</title>
        <authorList>
            <person name="Nguyen M.H."/>
            <person name="Kaul D."/>
            <person name="Muto C."/>
            <person name="Cheng S.J."/>
            <person name="Richter R.A."/>
            <person name="Bruno V.M."/>
            <person name="Liu G."/>
            <person name="Beyhan S."/>
            <person name="Sundermann A.J."/>
            <person name="Mounaud S."/>
            <person name="Pasculle A.W."/>
            <person name="Nierman W.C."/>
            <person name="Driscoll E."/>
            <person name="Cumbie R."/>
            <person name="Clancy C.J."/>
            <person name="Dupont C.L."/>
        </authorList>
    </citation>
    <scope>NUCLEOTIDE SEQUENCE [LARGE SCALE GENOMIC DNA]</scope>
    <source>
        <strain evidence="1 2">GL24</strain>
    </source>
</reference>
<dbReference type="Proteomes" id="UP000740926">
    <property type="component" value="Unassembled WGS sequence"/>
</dbReference>
<comment type="caution">
    <text evidence="1">The sequence shown here is derived from an EMBL/GenBank/DDBJ whole genome shotgun (WGS) entry which is preliminary data.</text>
</comment>